<feature type="compositionally biased region" description="Basic and acidic residues" evidence="14">
    <location>
        <begin position="99"/>
        <end position="110"/>
    </location>
</feature>
<accession>A0A8S4G975</accession>
<dbReference type="Proteomes" id="UP000653454">
    <property type="component" value="Unassembled WGS sequence"/>
</dbReference>
<keyword evidence="7" id="KW-0255">Endonuclease</keyword>
<evidence type="ECO:0000256" key="11">
    <source>
        <dbReference type="ARBA" id="ARBA00023268"/>
    </source>
</evidence>
<dbReference type="InterPro" id="IPR043502">
    <property type="entry name" value="DNA/RNA_pol_sf"/>
</dbReference>
<evidence type="ECO:0000256" key="4">
    <source>
        <dbReference type="ARBA" id="ARBA00022695"/>
    </source>
</evidence>
<dbReference type="Gene3D" id="4.10.60.10">
    <property type="entry name" value="Zinc finger, CCHC-type"/>
    <property type="match status" value="1"/>
</dbReference>
<keyword evidence="12" id="KW-0479">Metal-binding</keyword>
<dbReference type="InterPro" id="IPR036875">
    <property type="entry name" value="Znf_CCHC_sf"/>
</dbReference>
<dbReference type="EMBL" id="CAJHNJ030000374">
    <property type="protein sequence ID" value="CAG9137643.1"/>
    <property type="molecule type" value="Genomic_DNA"/>
</dbReference>
<dbReference type="SMART" id="SM00343">
    <property type="entry name" value="ZnF_C2HC"/>
    <property type="match status" value="2"/>
</dbReference>
<evidence type="ECO:0000256" key="13">
    <source>
        <dbReference type="SAM" id="Coils"/>
    </source>
</evidence>
<dbReference type="GO" id="GO:0003964">
    <property type="term" value="F:RNA-directed DNA polymerase activity"/>
    <property type="evidence" value="ECO:0007669"/>
    <property type="project" value="UniProtKB-KW"/>
</dbReference>
<keyword evidence="12" id="KW-0863">Zinc-finger</keyword>
<dbReference type="GO" id="GO:0004190">
    <property type="term" value="F:aspartic-type endopeptidase activity"/>
    <property type="evidence" value="ECO:0007669"/>
    <property type="project" value="UniProtKB-KW"/>
</dbReference>
<evidence type="ECO:0000256" key="7">
    <source>
        <dbReference type="ARBA" id="ARBA00022759"/>
    </source>
</evidence>
<dbReference type="CDD" id="cd09274">
    <property type="entry name" value="RNase_HI_RT_Ty3"/>
    <property type="match status" value="1"/>
</dbReference>
<keyword evidence="5" id="KW-0540">Nuclease</keyword>
<proteinExistence type="predicted"/>
<dbReference type="SUPFAM" id="SSF57756">
    <property type="entry name" value="Retrovirus zinc finger-like domains"/>
    <property type="match status" value="1"/>
</dbReference>
<evidence type="ECO:0000256" key="9">
    <source>
        <dbReference type="ARBA" id="ARBA00022918"/>
    </source>
</evidence>
<dbReference type="Gene3D" id="2.40.70.10">
    <property type="entry name" value="Acid Proteases"/>
    <property type="match status" value="1"/>
</dbReference>
<dbReference type="GO" id="GO:0003677">
    <property type="term" value="F:DNA binding"/>
    <property type="evidence" value="ECO:0007669"/>
    <property type="project" value="UniProtKB-KW"/>
</dbReference>
<name>A0A8S4G975_PLUXY</name>
<comment type="caution">
    <text evidence="17">The sequence shown here is derived from an EMBL/GenBank/DDBJ whole genome shotgun (WGS) entry which is preliminary data.</text>
</comment>
<evidence type="ECO:0000313" key="18">
    <source>
        <dbReference type="Proteomes" id="UP000653454"/>
    </source>
</evidence>
<dbReference type="InterPro" id="IPR041577">
    <property type="entry name" value="RT_RNaseH_2"/>
</dbReference>
<evidence type="ECO:0000256" key="3">
    <source>
        <dbReference type="ARBA" id="ARBA00022679"/>
    </source>
</evidence>
<evidence type="ECO:0000256" key="12">
    <source>
        <dbReference type="PROSITE-ProRule" id="PRU00047"/>
    </source>
</evidence>
<feature type="region of interest" description="Disordered" evidence="14">
    <location>
        <begin position="1"/>
        <end position="43"/>
    </location>
</feature>
<dbReference type="GO" id="GO:0008270">
    <property type="term" value="F:zinc ion binding"/>
    <property type="evidence" value="ECO:0007669"/>
    <property type="project" value="UniProtKB-KW"/>
</dbReference>
<dbReference type="Pfam" id="PF00078">
    <property type="entry name" value="RVT_1"/>
    <property type="match status" value="1"/>
</dbReference>
<feature type="domain" description="Reverse transcriptase" evidence="16">
    <location>
        <begin position="759"/>
        <end position="936"/>
    </location>
</feature>
<keyword evidence="9" id="KW-0695">RNA-directed DNA polymerase</keyword>
<dbReference type="GO" id="GO:0004519">
    <property type="term" value="F:endonuclease activity"/>
    <property type="evidence" value="ECO:0007669"/>
    <property type="project" value="UniProtKB-KW"/>
</dbReference>
<keyword evidence="4" id="KW-0548">Nucleotidyltransferase</keyword>
<evidence type="ECO:0000256" key="2">
    <source>
        <dbReference type="ARBA" id="ARBA00022670"/>
    </source>
</evidence>
<gene>
    <name evidence="17" type="ORF">PLXY2_LOCUS15897</name>
</gene>
<dbReference type="InterPro" id="IPR001878">
    <property type="entry name" value="Znf_CCHC"/>
</dbReference>
<keyword evidence="8" id="KW-0378">Hydrolase</keyword>
<evidence type="ECO:0000256" key="6">
    <source>
        <dbReference type="ARBA" id="ARBA00022750"/>
    </source>
</evidence>
<dbReference type="CDD" id="cd00303">
    <property type="entry name" value="retropepsin_like"/>
    <property type="match status" value="1"/>
</dbReference>
<dbReference type="InterPro" id="IPR050951">
    <property type="entry name" value="Retrovirus_Pol_polyprotein"/>
</dbReference>
<sequence length="1215" mass="139262">MDVDGDDDDRGQRSRSPIIVPSRARRSRSRSRQGSVLRSRRRVRTPVREVEYRSRSRIEVREQELDLERQRLQVLESQLLKERELRDLRQNAMEAVGQRGRDLHPDVESQRRRRSVSLDDTEASIPRRCVGDRDRELRDRRRSIVLDNDRPGHDSTSVLIKEFLKEIKNQSGERDSFPSSNNNVIPEFDPMCKEQTITVWLNKVVECAEIYRWNEMQTIHYALSKLTGYAKKWYAGLPSLKRSWEDWKSLLVESFPATENYADLLSEMLSKRARFGESLELYYFSKTNLLNRCKIFGRDAVDCLIHGVDDRGVRLGAQAAKCDKPEEVLSFFKTVKGSSKDTVFESKRHKKPNGNSNYNRFDDKTSQFKTRKFSDVITCFNCKEKGHLCTKCPKPIIKCSYCHLIGHIQNDCPKKNAKPEMKDKNILRILVKDHESMASKPHLQDQKITDLTDDNSSSKYKMVIKVDGFSVACQVDLGSEATLIRKSNAQALGLHWDTVSGPLLRGLGNIPYLPLGKLRVDIEVQGVKEMKVDVLVVDDHLINCPILLGHTFTERPNVRILKTAYNLAFEKVDPINDTKLFLTTEYDETVLSGEMKAIRTISNQKLDGNVYVGGSVRGPTGNEYYLMPGEYELDHGSSLLLIQNLSTNPVTFPKGSLITRAWFIGSEKHVLNVAANFEPQMDEPEVNCGDSLTADEKHKLYQLLKKFKDCFSSGLHDLGYSTETEMVIHLKDSEPVVYRPYRLSYAERKVVQSMIDEMVDCGIVRESNSPYASPIVLVPKKSGEKRLCVDYRALNRITKRDHYPLPRIEDLLDQLSGQCLFTTLDLASGYHQIPIAEESKEKTAFVTPDGQYEYNRMPFGLANAPAVFQRAMHKILAQIKYVIVYMDDILVPASSFDEGLDRLNEVLTSIRKSGFTLKMEKCNFFQENIVFLGFEIDSNGVKPGLQKTQAVANFPTPTNQHDIRRFIGLASYFRRFIKGFAIIARPLTNLLKKDTNWQWTSNEQSAFENLKTCLTERPVLALYDPMAETQLHTDASKIGLAGILLQRNGSDPWRPVSYYSRQTTADEQKLHSFELETLAVVSSLAKFRVYLVGIKFTIVTDCNALRSTFTKRDLVPRISRWWIQFLEYDCEIEYRPGEKMAHVDALSRSPVTEPKDHLHTLDVLSVNREDWVVTVQSADAEIKRIKEILEDPETPKISGIHREYRIKKQPYLSHN</sequence>
<dbReference type="FunFam" id="3.10.10.10:FF:000007">
    <property type="entry name" value="Retrovirus-related Pol polyprotein from transposon 17.6-like Protein"/>
    <property type="match status" value="1"/>
</dbReference>
<dbReference type="PROSITE" id="PS50878">
    <property type="entry name" value="RT_POL"/>
    <property type="match status" value="1"/>
</dbReference>
<evidence type="ECO:0000256" key="1">
    <source>
        <dbReference type="ARBA" id="ARBA00012493"/>
    </source>
</evidence>
<evidence type="ECO:0000256" key="5">
    <source>
        <dbReference type="ARBA" id="ARBA00022722"/>
    </source>
</evidence>
<dbReference type="InterPro" id="IPR043128">
    <property type="entry name" value="Rev_trsase/Diguanyl_cyclase"/>
</dbReference>
<evidence type="ECO:0000256" key="14">
    <source>
        <dbReference type="SAM" id="MobiDB-lite"/>
    </source>
</evidence>
<evidence type="ECO:0000259" key="16">
    <source>
        <dbReference type="PROSITE" id="PS50878"/>
    </source>
</evidence>
<dbReference type="Pfam" id="PF17919">
    <property type="entry name" value="RT_RNaseH_2"/>
    <property type="match status" value="1"/>
</dbReference>
<keyword evidence="3" id="KW-0808">Transferase</keyword>
<dbReference type="InterPro" id="IPR000477">
    <property type="entry name" value="RT_dom"/>
</dbReference>
<dbReference type="AlphaFoldDB" id="A0A8S4G975"/>
<dbReference type="PANTHER" id="PTHR37984">
    <property type="entry name" value="PROTEIN CBG26694"/>
    <property type="match status" value="1"/>
</dbReference>
<dbReference type="PROSITE" id="PS50158">
    <property type="entry name" value="ZF_CCHC"/>
    <property type="match status" value="1"/>
</dbReference>
<dbReference type="InterPro" id="IPR021109">
    <property type="entry name" value="Peptidase_aspartic_dom_sf"/>
</dbReference>
<feature type="domain" description="CCHC-type" evidence="15">
    <location>
        <begin position="379"/>
        <end position="394"/>
    </location>
</feature>
<feature type="region of interest" description="Disordered" evidence="14">
    <location>
        <begin position="96"/>
        <end position="120"/>
    </location>
</feature>
<keyword evidence="12" id="KW-0862">Zinc</keyword>
<dbReference type="PANTHER" id="PTHR37984:SF5">
    <property type="entry name" value="PROTEIN NYNRIN-LIKE"/>
    <property type="match status" value="1"/>
</dbReference>
<dbReference type="Gene3D" id="3.30.70.270">
    <property type="match status" value="2"/>
</dbReference>
<keyword evidence="10" id="KW-0238">DNA-binding</keyword>
<protein>
    <recommendedName>
        <fullName evidence="1">RNA-directed DNA polymerase</fullName>
        <ecNumber evidence="1">2.7.7.49</ecNumber>
    </recommendedName>
</protein>
<dbReference type="FunFam" id="3.10.20.370:FF:000001">
    <property type="entry name" value="Retrovirus-related Pol polyprotein from transposon 17.6-like protein"/>
    <property type="match status" value="1"/>
</dbReference>
<dbReference type="CDD" id="cd01647">
    <property type="entry name" value="RT_LTR"/>
    <property type="match status" value="1"/>
</dbReference>
<feature type="coiled-coil region" evidence="13">
    <location>
        <begin position="58"/>
        <end position="85"/>
    </location>
</feature>
<evidence type="ECO:0000313" key="17">
    <source>
        <dbReference type="EMBL" id="CAG9137643.1"/>
    </source>
</evidence>
<keyword evidence="2" id="KW-0645">Protease</keyword>
<dbReference type="Gene3D" id="3.10.10.10">
    <property type="entry name" value="HIV Type 1 Reverse Transcriptase, subunit A, domain 1"/>
    <property type="match status" value="1"/>
</dbReference>
<keyword evidence="18" id="KW-1185">Reference proteome</keyword>
<evidence type="ECO:0000256" key="8">
    <source>
        <dbReference type="ARBA" id="ARBA00022801"/>
    </source>
</evidence>
<dbReference type="EC" id="2.7.7.49" evidence="1"/>
<keyword evidence="11" id="KW-0511">Multifunctional enzyme</keyword>
<organism evidence="17 18">
    <name type="scientific">Plutella xylostella</name>
    <name type="common">Diamondback moth</name>
    <name type="synonym">Plutella maculipennis</name>
    <dbReference type="NCBI Taxonomy" id="51655"/>
    <lineage>
        <taxon>Eukaryota</taxon>
        <taxon>Metazoa</taxon>
        <taxon>Ecdysozoa</taxon>
        <taxon>Arthropoda</taxon>
        <taxon>Hexapoda</taxon>
        <taxon>Insecta</taxon>
        <taxon>Pterygota</taxon>
        <taxon>Neoptera</taxon>
        <taxon>Endopterygota</taxon>
        <taxon>Lepidoptera</taxon>
        <taxon>Glossata</taxon>
        <taxon>Ditrysia</taxon>
        <taxon>Yponomeutoidea</taxon>
        <taxon>Plutellidae</taxon>
        <taxon>Plutella</taxon>
    </lineage>
</organism>
<reference evidence="17" key="1">
    <citation type="submission" date="2020-11" db="EMBL/GenBank/DDBJ databases">
        <authorList>
            <person name="Whiteford S."/>
        </authorList>
    </citation>
    <scope>NUCLEOTIDE SEQUENCE</scope>
</reference>
<evidence type="ECO:0000256" key="10">
    <source>
        <dbReference type="ARBA" id="ARBA00023125"/>
    </source>
</evidence>
<keyword evidence="6" id="KW-0064">Aspartyl protease</keyword>
<dbReference type="SUPFAM" id="SSF56672">
    <property type="entry name" value="DNA/RNA polymerases"/>
    <property type="match status" value="1"/>
</dbReference>
<evidence type="ECO:0000259" key="15">
    <source>
        <dbReference type="PROSITE" id="PS50158"/>
    </source>
</evidence>
<dbReference type="FunFam" id="3.30.70.270:FF:000020">
    <property type="entry name" value="Transposon Tf2-6 polyprotein-like Protein"/>
    <property type="match status" value="1"/>
</dbReference>
<dbReference type="GO" id="GO:0006508">
    <property type="term" value="P:proteolysis"/>
    <property type="evidence" value="ECO:0007669"/>
    <property type="project" value="UniProtKB-KW"/>
</dbReference>
<keyword evidence="13" id="KW-0175">Coiled coil</keyword>